<evidence type="ECO:0000313" key="4">
    <source>
        <dbReference type="WBParaSite" id="HDID_0000758101-mRNA-1"/>
    </source>
</evidence>
<dbReference type="OrthoDB" id="6257051at2759"/>
<gene>
    <name evidence="2" type="ORF">HDID_LOCUS7579</name>
</gene>
<accession>A0A0R3SR25</accession>
<organism evidence="4">
    <name type="scientific">Hymenolepis diminuta</name>
    <name type="common">Rat tapeworm</name>
    <dbReference type="NCBI Taxonomy" id="6216"/>
    <lineage>
        <taxon>Eukaryota</taxon>
        <taxon>Metazoa</taxon>
        <taxon>Spiralia</taxon>
        <taxon>Lophotrochozoa</taxon>
        <taxon>Platyhelminthes</taxon>
        <taxon>Cestoda</taxon>
        <taxon>Eucestoda</taxon>
        <taxon>Cyclophyllidea</taxon>
        <taxon>Hymenolepididae</taxon>
        <taxon>Hymenolepis</taxon>
    </lineage>
</organism>
<keyword evidence="1" id="KW-0472">Membrane</keyword>
<proteinExistence type="predicted"/>
<reference evidence="2 3" key="2">
    <citation type="submission" date="2018-11" db="EMBL/GenBank/DDBJ databases">
        <authorList>
            <consortium name="Pathogen Informatics"/>
        </authorList>
    </citation>
    <scope>NUCLEOTIDE SEQUENCE [LARGE SCALE GENOMIC DNA]</scope>
</reference>
<feature type="transmembrane region" description="Helical" evidence="1">
    <location>
        <begin position="20"/>
        <end position="39"/>
    </location>
</feature>
<evidence type="ECO:0000313" key="3">
    <source>
        <dbReference type="Proteomes" id="UP000274504"/>
    </source>
</evidence>
<protein>
    <submittedName>
        <fullName evidence="4">Vesicle transport protein</fullName>
    </submittedName>
</protein>
<dbReference type="WBParaSite" id="HDID_0000758101-mRNA-1">
    <property type="protein sequence ID" value="HDID_0000758101-mRNA-1"/>
    <property type="gene ID" value="HDID_0000758101"/>
</dbReference>
<evidence type="ECO:0000313" key="2">
    <source>
        <dbReference type="EMBL" id="VDL59897.1"/>
    </source>
</evidence>
<keyword evidence="1" id="KW-0812">Transmembrane</keyword>
<keyword evidence="1" id="KW-1133">Transmembrane helix</keyword>
<reference evidence="4" key="1">
    <citation type="submission" date="2017-02" db="UniProtKB">
        <authorList>
            <consortium name="WormBaseParasite"/>
        </authorList>
    </citation>
    <scope>IDENTIFICATION</scope>
</reference>
<feature type="transmembrane region" description="Helical" evidence="1">
    <location>
        <begin position="45"/>
        <end position="66"/>
    </location>
</feature>
<name>A0A0R3SR25_HYMDI</name>
<dbReference type="EMBL" id="UYSG01010949">
    <property type="protein sequence ID" value="VDL59897.1"/>
    <property type="molecule type" value="Genomic_DNA"/>
</dbReference>
<evidence type="ECO:0000256" key="1">
    <source>
        <dbReference type="SAM" id="Phobius"/>
    </source>
</evidence>
<dbReference type="Proteomes" id="UP000274504">
    <property type="component" value="Unassembled WGS sequence"/>
</dbReference>
<sequence length="74" mass="7887">MFGACKPGWMPGPFCGTIKILISATGAGSLMAGNILYAFMFVQSWSFLLSFSGAIVAVHVVLFSIFGSKCFKNN</sequence>
<dbReference type="AlphaFoldDB" id="A0A0R3SR25"/>